<dbReference type="Proteomes" id="UP000599074">
    <property type="component" value="Unassembled WGS sequence"/>
</dbReference>
<protein>
    <submittedName>
        <fullName evidence="1">Uncharacterized protein</fullName>
    </submittedName>
</protein>
<dbReference type="EMBL" id="BOON01000005">
    <property type="protein sequence ID" value="GII21119.1"/>
    <property type="molecule type" value="Genomic_DNA"/>
</dbReference>
<reference evidence="1" key="1">
    <citation type="submission" date="2021-01" db="EMBL/GenBank/DDBJ databases">
        <title>Whole genome shotgun sequence of Planosporangium mesophilum NBRC 109066.</title>
        <authorList>
            <person name="Komaki H."/>
            <person name="Tamura T."/>
        </authorList>
    </citation>
    <scope>NUCLEOTIDE SEQUENCE</scope>
    <source>
        <strain evidence="1">NBRC 109066</strain>
    </source>
</reference>
<name>A0A8J3TA82_9ACTN</name>
<comment type="caution">
    <text evidence="1">The sequence shown here is derived from an EMBL/GenBank/DDBJ whole genome shotgun (WGS) entry which is preliminary data.</text>
</comment>
<gene>
    <name evidence="1" type="ORF">Pme01_07160</name>
</gene>
<sequence length="150" mass="16551">MTEARHWYEGERGGGAASLIHFWLHFEGKPFLMAHGTGDYLRLEFSEPYASYDMQEHGETRVEPAHAPDLLSAFVGQRLVDLALIQGYVSEPAVGGLRLRFERQVLVVASLADEWVLSTGSIPAELGSYLRAGPWLGGTSVEQPSEQPSH</sequence>
<evidence type="ECO:0000313" key="1">
    <source>
        <dbReference type="EMBL" id="GII21119.1"/>
    </source>
</evidence>
<keyword evidence="2" id="KW-1185">Reference proteome</keyword>
<dbReference type="AlphaFoldDB" id="A0A8J3TA82"/>
<proteinExistence type="predicted"/>
<accession>A0A8J3TA82</accession>
<organism evidence="1 2">
    <name type="scientific">Planosporangium mesophilum</name>
    <dbReference type="NCBI Taxonomy" id="689768"/>
    <lineage>
        <taxon>Bacteria</taxon>
        <taxon>Bacillati</taxon>
        <taxon>Actinomycetota</taxon>
        <taxon>Actinomycetes</taxon>
        <taxon>Micromonosporales</taxon>
        <taxon>Micromonosporaceae</taxon>
        <taxon>Planosporangium</taxon>
    </lineage>
</organism>
<evidence type="ECO:0000313" key="2">
    <source>
        <dbReference type="Proteomes" id="UP000599074"/>
    </source>
</evidence>